<dbReference type="Gene3D" id="2.60.40.2810">
    <property type="match status" value="5"/>
</dbReference>
<dbReference type="NCBIfam" id="NF012211">
    <property type="entry name" value="tand_rpt_95"/>
    <property type="match status" value="5"/>
</dbReference>
<evidence type="ECO:0000313" key="2">
    <source>
        <dbReference type="EMBL" id="TDE05137.1"/>
    </source>
</evidence>
<dbReference type="AlphaFoldDB" id="A0A4R5CZ46"/>
<dbReference type="InterPro" id="IPR047589">
    <property type="entry name" value="DUF11_rpt"/>
</dbReference>
<dbReference type="OrthoDB" id="9805017at2"/>
<dbReference type="EMBL" id="SMFN01000006">
    <property type="protein sequence ID" value="TDE05137.1"/>
    <property type="molecule type" value="Genomic_DNA"/>
</dbReference>
<feature type="domain" description="DUF7507" evidence="1">
    <location>
        <begin position="518"/>
        <end position="602"/>
    </location>
</feature>
<dbReference type="InterPro" id="IPR055354">
    <property type="entry name" value="DUF7507"/>
</dbReference>
<proteinExistence type="predicted"/>
<organism evidence="2 3">
    <name type="scientific">Flavobacterium sandaracinum</name>
    <dbReference type="NCBI Taxonomy" id="2541733"/>
    <lineage>
        <taxon>Bacteria</taxon>
        <taxon>Pseudomonadati</taxon>
        <taxon>Bacteroidota</taxon>
        <taxon>Flavobacteriia</taxon>
        <taxon>Flavobacteriales</taxon>
        <taxon>Flavobacteriaceae</taxon>
        <taxon>Flavobacterium</taxon>
    </lineage>
</organism>
<comment type="caution">
    <text evidence="2">The sequence shown here is derived from an EMBL/GenBank/DDBJ whole genome shotgun (WGS) entry which is preliminary data.</text>
</comment>
<dbReference type="Pfam" id="PF24346">
    <property type="entry name" value="DUF7507"/>
    <property type="match status" value="2"/>
</dbReference>
<dbReference type="Pfam" id="PF13585">
    <property type="entry name" value="CHU_C"/>
    <property type="match status" value="1"/>
</dbReference>
<dbReference type="RefSeq" id="WP_132065510.1">
    <property type="nucleotide sequence ID" value="NZ_SMFN01000006.1"/>
</dbReference>
<accession>A0A4R5CZ46</accession>
<dbReference type="Proteomes" id="UP000294644">
    <property type="component" value="Unassembled WGS sequence"/>
</dbReference>
<dbReference type="NCBIfam" id="TIGR01451">
    <property type="entry name" value="B_ant_repeat"/>
    <property type="match status" value="2"/>
</dbReference>
<feature type="non-terminal residue" evidence="2">
    <location>
        <position position="1"/>
    </location>
</feature>
<name>A0A4R5CZ46_9FLAO</name>
<evidence type="ECO:0000313" key="3">
    <source>
        <dbReference type="Proteomes" id="UP000294644"/>
    </source>
</evidence>
<sequence>VSINVTTNDTDIDGTVDASTVDLDPATAGVQTTFTIAGEGSYSVSNTGLVTFVPAPNFNGTSTLSYTVNDDTGATSNTATLTITVTAVNDAAVAVDDSASTAEDTTVSINVTTNDTDIDGTVDASTVDLDPTTAGIQTTFTIAGEGSYSVSNTGLVTFVPAPNFNGTSTLSYTVNDDTGATSNTATLTITVTAVNDAAVAVDDSVTTLEDTTVSINVTTNDTDIDGTVDASTVDLDPTTAGIQTTFTIAGEGSYSVSNTGLVTFVPAPNFNGTSTLSYTVNDDTGATSNTATLTITVSAVNDAAVAVDDSVTTLEDTTVSINVTTNDTDIDGTVDASTVDLDPATLGIQTTFTIAGEGSYSVSNTGLVTFVPAPNFNGTSTLSYTVNDDTGATSNTATLTITVTAVNDAAVAVDDLVSGNVNTIISGSAQSNDILSGDGGNIWSLFSNPSHGVVQMESNGDFSYMPNLNYSGSDSFIYSMTDSDGDTDQATVNITIVFAINVSSMTVSKEDLFIDTNNNDKVNVGDLIKYTFNIKNTGNVDLNNVVLIDNNAVVVGAPIPSLAAGVTNSTAYSANHVITQADIDSGYVYNIATVSATSASANSTDPTPCSICPVDPTCLTCTITPLMQEPSISIIKTAMFNDSNGDGFAQAGETIVYNFRISNTGNVTLRNVTVTDNLAGLVLMGSPIQSLAVGATDNSTYSAIYTIIQSDIIAGSVSNQATVTALSPTDEVITDLSDELDDDSNNPTIVNIQGCIIEVFNGLTPNGGNDNEIFYIQGLECYPDNNVSIYNRWGVLVFERDNYDNLERSFRGVSEGRLTINKSEKLPEGTYFYVLRYKDSSSTTIEKKGYLYIKH</sequence>
<dbReference type="Pfam" id="PF17963">
    <property type="entry name" value="Big_9"/>
    <property type="match status" value="5"/>
</dbReference>
<evidence type="ECO:0000259" key="1">
    <source>
        <dbReference type="Pfam" id="PF24346"/>
    </source>
</evidence>
<reference evidence="2 3" key="1">
    <citation type="submission" date="2019-03" db="EMBL/GenBank/DDBJ databases">
        <title>Flavobacterium LB-D12 sp. nov., isolated from arctic soil.</title>
        <authorList>
            <person name="Chaudhary D.K."/>
        </authorList>
    </citation>
    <scope>NUCLEOTIDE SEQUENCE [LARGE SCALE GENOMIC DNA]</scope>
    <source>
        <strain evidence="2 3">LB-D12</strain>
    </source>
</reference>
<gene>
    <name evidence="2" type="ORF">E0F91_06460</name>
</gene>
<protein>
    <submittedName>
        <fullName evidence="2">Tandem-95 repeat protein</fullName>
    </submittedName>
</protein>
<keyword evidence="3" id="KW-1185">Reference proteome</keyword>
<feature type="domain" description="DUF7507" evidence="1">
    <location>
        <begin position="629"/>
        <end position="735"/>
    </location>
</feature>